<dbReference type="Gene3D" id="3.10.450.50">
    <property type="match status" value="1"/>
</dbReference>
<dbReference type="RefSeq" id="WP_070153748.1">
    <property type="nucleotide sequence ID" value="NZ_CP073910.1"/>
</dbReference>
<reference evidence="2" key="1">
    <citation type="submission" date="2021-04" db="EMBL/GenBank/DDBJ databases">
        <title>Isolation of p-tert-butylphenol degrading bacteria Sphingobium phenoxybenzoativorans Tas13 from active sludge.</title>
        <authorList>
            <person name="Li Y."/>
        </authorList>
    </citation>
    <scope>NUCLEOTIDE SEQUENCE</scope>
    <source>
        <strain evidence="2">Tas13</strain>
    </source>
</reference>
<dbReference type="AlphaFoldDB" id="A0A975K8I3"/>
<name>A0A975K8I3_9SPHN</name>
<dbReference type="OrthoDB" id="7061942at2"/>
<dbReference type="PANTHER" id="PTHR41252">
    <property type="entry name" value="BLR2505 PROTEIN"/>
    <property type="match status" value="1"/>
</dbReference>
<keyword evidence="3" id="KW-1185">Reference proteome</keyword>
<evidence type="ECO:0000259" key="1">
    <source>
        <dbReference type="Pfam" id="PF12680"/>
    </source>
</evidence>
<dbReference type="SUPFAM" id="SSF54427">
    <property type="entry name" value="NTF2-like"/>
    <property type="match status" value="1"/>
</dbReference>
<sequence length="131" mass="14772">MSAEDNKALLRAYFQDVSDGRTADAWDKLAEDALWTVPGHSPLAGTYTKDELAALTERTILARLKDGMTITVKGMVAEGDKVAVEFESRGEREDGKVYAMPYHFLFTVKDGKLWRCVEYLDTHHYVDVILN</sequence>
<dbReference type="Pfam" id="PF12680">
    <property type="entry name" value="SnoaL_2"/>
    <property type="match status" value="1"/>
</dbReference>
<proteinExistence type="predicted"/>
<protein>
    <submittedName>
        <fullName evidence="2">Nuclear transport factor 2 family protein</fullName>
    </submittedName>
</protein>
<evidence type="ECO:0000313" key="2">
    <source>
        <dbReference type="EMBL" id="QUT06725.1"/>
    </source>
</evidence>
<evidence type="ECO:0000313" key="3">
    <source>
        <dbReference type="Proteomes" id="UP000681425"/>
    </source>
</evidence>
<dbReference type="InterPro" id="IPR037401">
    <property type="entry name" value="SnoaL-like"/>
</dbReference>
<dbReference type="EMBL" id="CP073910">
    <property type="protein sequence ID" value="QUT06725.1"/>
    <property type="molecule type" value="Genomic_DNA"/>
</dbReference>
<dbReference type="InterPro" id="IPR032710">
    <property type="entry name" value="NTF2-like_dom_sf"/>
</dbReference>
<feature type="domain" description="SnoaL-like" evidence="1">
    <location>
        <begin position="11"/>
        <end position="115"/>
    </location>
</feature>
<accession>A0A975K8I3</accession>
<dbReference type="Proteomes" id="UP000681425">
    <property type="component" value="Chromosome"/>
</dbReference>
<organism evidence="2 3">
    <name type="scientific">Sphingobium phenoxybenzoativorans</name>
    <dbReference type="NCBI Taxonomy" id="1592790"/>
    <lineage>
        <taxon>Bacteria</taxon>
        <taxon>Pseudomonadati</taxon>
        <taxon>Pseudomonadota</taxon>
        <taxon>Alphaproteobacteria</taxon>
        <taxon>Sphingomonadales</taxon>
        <taxon>Sphingomonadaceae</taxon>
        <taxon>Sphingobium</taxon>
    </lineage>
</organism>
<gene>
    <name evidence="2" type="ORF">KFK14_04590</name>
</gene>
<dbReference type="PANTHER" id="PTHR41252:SF1">
    <property type="entry name" value="BLR2505 PROTEIN"/>
    <property type="match status" value="1"/>
</dbReference>
<dbReference type="KEGG" id="spph:KFK14_04590"/>